<feature type="region of interest" description="Disordered" evidence="1">
    <location>
        <begin position="118"/>
        <end position="146"/>
    </location>
</feature>
<keyword evidence="3" id="KW-1185">Reference proteome</keyword>
<reference evidence="2 3" key="1">
    <citation type="submission" date="2024-06" db="EMBL/GenBank/DDBJ databases">
        <title>The Natural Products Discovery Center: Release of the First 8490 Sequenced Strains for Exploring Actinobacteria Biosynthetic Diversity.</title>
        <authorList>
            <person name="Kalkreuter E."/>
            <person name="Kautsar S.A."/>
            <person name="Yang D."/>
            <person name="Bader C.D."/>
            <person name="Teijaro C.N."/>
            <person name="Fluegel L."/>
            <person name="Davis C.M."/>
            <person name="Simpson J.R."/>
            <person name="Lauterbach L."/>
            <person name="Steele A.D."/>
            <person name="Gui C."/>
            <person name="Meng S."/>
            <person name="Li G."/>
            <person name="Viehrig K."/>
            <person name="Ye F."/>
            <person name="Su P."/>
            <person name="Kiefer A.F."/>
            <person name="Nichols A."/>
            <person name="Cepeda A.J."/>
            <person name="Yan W."/>
            <person name="Fan B."/>
            <person name="Jiang Y."/>
            <person name="Adhikari A."/>
            <person name="Zheng C.-J."/>
            <person name="Schuster L."/>
            <person name="Cowan T.M."/>
            <person name="Smanski M.J."/>
            <person name="Chevrette M.G."/>
            <person name="De Carvalho L.P.S."/>
            <person name="Shen B."/>
        </authorList>
    </citation>
    <scope>NUCLEOTIDE SEQUENCE [LARGE SCALE GENOMIC DNA]</scope>
    <source>
        <strain evidence="2 3">NPDC045705</strain>
    </source>
</reference>
<evidence type="ECO:0000256" key="1">
    <source>
        <dbReference type="SAM" id="MobiDB-lite"/>
    </source>
</evidence>
<organism evidence="2 3">
    <name type="scientific">Streptomyces exfoliatus</name>
    <name type="common">Streptomyces hydrogenans</name>
    <dbReference type="NCBI Taxonomy" id="1905"/>
    <lineage>
        <taxon>Bacteria</taxon>
        <taxon>Bacillati</taxon>
        <taxon>Actinomycetota</taxon>
        <taxon>Actinomycetes</taxon>
        <taxon>Kitasatosporales</taxon>
        <taxon>Streptomycetaceae</taxon>
        <taxon>Streptomyces</taxon>
    </lineage>
</organism>
<dbReference type="Proteomes" id="UP001551210">
    <property type="component" value="Unassembled WGS sequence"/>
</dbReference>
<dbReference type="EMBL" id="JBEZAM010000040">
    <property type="protein sequence ID" value="MEU7296319.1"/>
    <property type="molecule type" value="Genomic_DNA"/>
</dbReference>
<evidence type="ECO:0000313" key="3">
    <source>
        <dbReference type="Proteomes" id="UP001551210"/>
    </source>
</evidence>
<accession>A0ABV3D1G8</accession>
<sequence length="146" mass="15978">MILAVCGDWKRLLPVLMLTLVMVRQFWGGCLDGLSWGSRLGRYRNCHRKEHVGKPDVCELAYAKEPGDPFSDPIDSLPLTARLERLFAADLPDLPEQTRRALLLAAPSGTDRLSDVLHAAPGLDRPPAAPSAGPRRDAPGMTSLRV</sequence>
<comment type="caution">
    <text evidence="2">The sequence shown here is derived from an EMBL/GenBank/DDBJ whole genome shotgun (WGS) entry which is preliminary data.</text>
</comment>
<evidence type="ECO:0000313" key="2">
    <source>
        <dbReference type="EMBL" id="MEU7296319.1"/>
    </source>
</evidence>
<name>A0ABV3D1G8_STREX</name>
<proteinExistence type="predicted"/>
<gene>
    <name evidence="2" type="ORF">AB0A76_24455</name>
</gene>
<protein>
    <submittedName>
        <fullName evidence="2">Uncharacterized protein</fullName>
    </submittedName>
</protein>
<dbReference type="RefSeq" id="WP_359212097.1">
    <property type="nucleotide sequence ID" value="NZ_JBEZAM010000040.1"/>
</dbReference>